<dbReference type="EMBL" id="FNEG01000001">
    <property type="protein sequence ID" value="SDI37671.1"/>
    <property type="molecule type" value="Genomic_DNA"/>
</dbReference>
<dbReference type="PANTHER" id="PTHR42919">
    <property type="entry name" value="N-ALPHA-ACETYLTRANSFERASE"/>
    <property type="match status" value="1"/>
</dbReference>
<evidence type="ECO:0000313" key="7">
    <source>
        <dbReference type="Proteomes" id="UP000251670"/>
    </source>
</evidence>
<evidence type="ECO:0000313" key="4">
    <source>
        <dbReference type="EMBL" id="SDI37671.1"/>
    </source>
</evidence>
<dbReference type="Proteomes" id="UP000251670">
    <property type="component" value="Unassembled WGS sequence"/>
</dbReference>
<evidence type="ECO:0000313" key="5">
    <source>
        <dbReference type="EMBL" id="SQB26880.1"/>
    </source>
</evidence>
<dbReference type="CDD" id="cd04301">
    <property type="entry name" value="NAT_SF"/>
    <property type="match status" value="1"/>
</dbReference>
<dbReference type="SUPFAM" id="SSF55729">
    <property type="entry name" value="Acyl-CoA N-acyltransferases (Nat)"/>
    <property type="match status" value="1"/>
</dbReference>
<dbReference type="InterPro" id="IPR000182">
    <property type="entry name" value="GNAT_dom"/>
</dbReference>
<reference evidence="5 7" key="2">
    <citation type="submission" date="2018-06" db="EMBL/GenBank/DDBJ databases">
        <authorList>
            <consortium name="Pathogen Informatics"/>
            <person name="Doyle S."/>
        </authorList>
    </citation>
    <scope>NUCLEOTIDE SEQUENCE [LARGE SCALE GENOMIC DNA]</scope>
    <source>
        <strain evidence="5 7">NCTC13492</strain>
    </source>
</reference>
<keyword evidence="2" id="KW-0012">Acyltransferase</keyword>
<dbReference type="EMBL" id="UAWB01000002">
    <property type="protein sequence ID" value="SQB26880.1"/>
    <property type="molecule type" value="Genomic_DNA"/>
</dbReference>
<sequence length="145" mass="16538">MDDTYEIKTITSDVEIQQCFEVALVLRPHLDRSKWSGTIAEMVSTEKYTLMGVFHEEKIVAFVGYRIMTTLHSGNIIYIDDLCTLQHYRGRGLGGKLLSHVRAVAEYKNMDAVVLDTGFDNHTAQKLYFNNGFEFSAVHLHAHLK</sequence>
<protein>
    <submittedName>
        <fullName evidence="4">Acetyltransferase (GNAT) family protein</fullName>
    </submittedName>
    <submittedName>
        <fullName evidence="5">Aminoalkylphosphonic acid N-acetyltransferase</fullName>
    </submittedName>
</protein>
<evidence type="ECO:0000256" key="2">
    <source>
        <dbReference type="ARBA" id="ARBA00023315"/>
    </source>
</evidence>
<dbReference type="OrthoDB" id="9805924at2"/>
<organism evidence="5 7">
    <name type="scientific">Chryseobacterium jejuense</name>
    <dbReference type="NCBI Taxonomy" id="445960"/>
    <lineage>
        <taxon>Bacteria</taxon>
        <taxon>Pseudomonadati</taxon>
        <taxon>Bacteroidota</taxon>
        <taxon>Flavobacteriia</taxon>
        <taxon>Flavobacteriales</taxon>
        <taxon>Weeksellaceae</taxon>
        <taxon>Chryseobacterium group</taxon>
        <taxon>Chryseobacterium</taxon>
    </lineage>
</organism>
<evidence type="ECO:0000259" key="3">
    <source>
        <dbReference type="PROSITE" id="PS51186"/>
    </source>
</evidence>
<dbReference type="Gene3D" id="3.40.630.30">
    <property type="match status" value="1"/>
</dbReference>
<feature type="domain" description="N-acetyltransferase" evidence="3">
    <location>
        <begin position="5"/>
        <end position="145"/>
    </location>
</feature>
<dbReference type="InterPro" id="IPR016181">
    <property type="entry name" value="Acyl_CoA_acyltransferase"/>
</dbReference>
<dbReference type="InterPro" id="IPR051556">
    <property type="entry name" value="N-term/lysine_N-AcTrnsfr"/>
</dbReference>
<evidence type="ECO:0000313" key="6">
    <source>
        <dbReference type="Proteomes" id="UP000199426"/>
    </source>
</evidence>
<reference evidence="4 6" key="1">
    <citation type="submission" date="2016-10" db="EMBL/GenBank/DDBJ databases">
        <authorList>
            <person name="Varghese N."/>
            <person name="Submissions S."/>
        </authorList>
    </citation>
    <scope>NUCLEOTIDE SEQUENCE [LARGE SCALE GENOMIC DNA]</scope>
    <source>
        <strain evidence="4 6">DSM 19299</strain>
    </source>
</reference>
<name>A0A2X2XKL0_CHRJE</name>
<keyword evidence="1 5" id="KW-0808">Transferase</keyword>
<dbReference type="PROSITE" id="PS51186">
    <property type="entry name" value="GNAT"/>
    <property type="match status" value="1"/>
</dbReference>
<accession>A0A2X2XKL0</accession>
<evidence type="ECO:0000256" key="1">
    <source>
        <dbReference type="ARBA" id="ARBA00022679"/>
    </source>
</evidence>
<dbReference type="AlphaFoldDB" id="A0A2X2XKL0"/>
<dbReference type="Pfam" id="PF00583">
    <property type="entry name" value="Acetyltransf_1"/>
    <property type="match status" value="1"/>
</dbReference>
<dbReference type="STRING" id="445960.SAMN05421542_1019"/>
<proteinExistence type="predicted"/>
<dbReference type="GO" id="GO:0016747">
    <property type="term" value="F:acyltransferase activity, transferring groups other than amino-acyl groups"/>
    <property type="evidence" value="ECO:0007669"/>
    <property type="project" value="InterPro"/>
</dbReference>
<keyword evidence="6" id="KW-1185">Reference proteome</keyword>
<dbReference type="RefSeq" id="WP_089734126.1">
    <property type="nucleotide sequence ID" value="NZ_FNEG01000001.1"/>
</dbReference>
<dbReference type="Proteomes" id="UP000199426">
    <property type="component" value="Unassembled WGS sequence"/>
</dbReference>
<dbReference type="PANTHER" id="PTHR42919:SF8">
    <property type="entry name" value="N-ALPHA-ACETYLTRANSFERASE 50"/>
    <property type="match status" value="1"/>
</dbReference>
<gene>
    <name evidence="5" type="ORF">NCTC13492_00559</name>
    <name evidence="4" type="ORF">SAMN05421542_1019</name>
</gene>